<proteinExistence type="predicted"/>
<keyword evidence="3" id="KW-1185">Reference proteome</keyword>
<dbReference type="Pfam" id="PF13489">
    <property type="entry name" value="Methyltransf_23"/>
    <property type="match status" value="1"/>
</dbReference>
<dbReference type="Proteomes" id="UP000641853">
    <property type="component" value="Unassembled WGS sequence"/>
</dbReference>
<accession>A0A8H6QS92</accession>
<evidence type="ECO:0000313" key="2">
    <source>
        <dbReference type="EMBL" id="KAF7176932.1"/>
    </source>
</evidence>
<sequence length="289" mass="33269">MTMMGNSTARSGFLLANGRPYMLERTYSATARLNYQHYLFRECVKFNLHPSIPVPPNARIADVATGTAIWLYEVARDIPAATLDGLDISLDSAPPAEWLPTNVTLRQWDIFDDVPPDLVGTYDIVHLRFFMLVVRESDPIPVIRKVSTLLKPGGWIQWDEFNYRDAHIISAKTNVEQLLAMEQLRQFAYSDGRNNWTLDIPRHLRNEGFIHTELFQYRDPPERAKPNNEEYIMCLEEFANRLDQEGERQDAQEVYDLIGKINEESQRGAALLMDRLVCIGQRVTPQSQL</sequence>
<dbReference type="SUPFAM" id="SSF53335">
    <property type="entry name" value="S-adenosyl-L-methionine-dependent methyltransferases"/>
    <property type="match status" value="1"/>
</dbReference>
<dbReference type="Gene3D" id="3.40.50.150">
    <property type="entry name" value="Vaccinia Virus protein VP39"/>
    <property type="match status" value="1"/>
</dbReference>
<evidence type="ECO:0008006" key="4">
    <source>
        <dbReference type="Google" id="ProtNLM"/>
    </source>
</evidence>
<name>A0A8H6QS92_9EURO</name>
<dbReference type="AlphaFoldDB" id="A0A8H6QS92"/>
<evidence type="ECO:0000313" key="1">
    <source>
        <dbReference type="EMBL" id="KAF7159050.1"/>
    </source>
</evidence>
<dbReference type="EMBL" id="JACBAG010001905">
    <property type="protein sequence ID" value="KAF7176932.1"/>
    <property type="molecule type" value="Genomic_DNA"/>
</dbReference>
<dbReference type="PANTHER" id="PTHR43591">
    <property type="entry name" value="METHYLTRANSFERASE"/>
    <property type="match status" value="1"/>
</dbReference>
<dbReference type="InterPro" id="IPR029063">
    <property type="entry name" value="SAM-dependent_MTases_sf"/>
</dbReference>
<dbReference type="EMBL" id="JACBAE010001382">
    <property type="protein sequence ID" value="KAF7159050.1"/>
    <property type="molecule type" value="Genomic_DNA"/>
</dbReference>
<gene>
    <name evidence="1" type="ORF">CNMCM5623_004283</name>
    <name evidence="2" type="ORF">CNMCM7691_004357</name>
</gene>
<dbReference type="CDD" id="cd02440">
    <property type="entry name" value="AdoMet_MTases"/>
    <property type="match status" value="1"/>
</dbReference>
<organism evidence="2 3">
    <name type="scientific">Aspergillus felis</name>
    <dbReference type="NCBI Taxonomy" id="1287682"/>
    <lineage>
        <taxon>Eukaryota</taxon>
        <taxon>Fungi</taxon>
        <taxon>Dikarya</taxon>
        <taxon>Ascomycota</taxon>
        <taxon>Pezizomycotina</taxon>
        <taxon>Eurotiomycetes</taxon>
        <taxon>Eurotiomycetidae</taxon>
        <taxon>Eurotiales</taxon>
        <taxon>Aspergillaceae</taxon>
        <taxon>Aspergillus</taxon>
        <taxon>Aspergillus subgen. Fumigati</taxon>
    </lineage>
</organism>
<dbReference type="OrthoDB" id="417697at2759"/>
<evidence type="ECO:0000313" key="3">
    <source>
        <dbReference type="Proteomes" id="UP000641853"/>
    </source>
</evidence>
<reference evidence="2" key="1">
    <citation type="submission" date="2020-06" db="EMBL/GenBank/DDBJ databases">
        <title>Draft genome sequences of strains closely related to Aspergillus parafelis and Aspergillus hiratsukae.</title>
        <authorList>
            <person name="Dos Santos R.A.C."/>
            <person name="Rivero-Menendez O."/>
            <person name="Steenwyk J.L."/>
            <person name="Mead M.E."/>
            <person name="Goldman G.H."/>
            <person name="Alastruey-Izquierdo A."/>
            <person name="Rokas A."/>
        </authorList>
    </citation>
    <scope>NUCLEOTIDE SEQUENCE</scope>
    <source>
        <strain evidence="1">CNM-CM5623</strain>
        <strain evidence="2">CNM-CM7691</strain>
    </source>
</reference>
<dbReference type="PANTHER" id="PTHR43591:SF96">
    <property type="entry name" value="PUTATIVE-RELATED"/>
    <property type="match status" value="1"/>
</dbReference>
<protein>
    <recommendedName>
        <fullName evidence="4">UMTA methyltransferase family protein</fullName>
    </recommendedName>
</protein>
<comment type="caution">
    <text evidence="2">The sequence shown here is derived from an EMBL/GenBank/DDBJ whole genome shotgun (WGS) entry which is preliminary data.</text>
</comment>
<dbReference type="Proteomes" id="UP000654922">
    <property type="component" value="Unassembled WGS sequence"/>
</dbReference>